<dbReference type="Pfam" id="PF01252">
    <property type="entry name" value="Peptidase_A8"/>
    <property type="match status" value="1"/>
</dbReference>
<keyword evidence="5 9" id="KW-0064">Aspartyl protease</keyword>
<dbReference type="PANTHER" id="PTHR33695">
    <property type="entry name" value="LIPOPROTEIN SIGNAL PEPTIDASE"/>
    <property type="match status" value="1"/>
</dbReference>
<feature type="active site" evidence="9">
    <location>
        <position position="139"/>
    </location>
</feature>
<evidence type="ECO:0000313" key="13">
    <source>
        <dbReference type="Proteomes" id="UP001279660"/>
    </source>
</evidence>
<keyword evidence="6 9" id="KW-0378">Hydrolase</keyword>
<keyword evidence="2 9" id="KW-1003">Cell membrane</keyword>
<evidence type="ECO:0000256" key="10">
    <source>
        <dbReference type="RuleBase" id="RU004181"/>
    </source>
</evidence>
<dbReference type="PRINTS" id="PR00781">
    <property type="entry name" value="LIPOSIGPTASE"/>
</dbReference>
<evidence type="ECO:0000256" key="8">
    <source>
        <dbReference type="ARBA" id="ARBA00023136"/>
    </source>
</evidence>
<protein>
    <recommendedName>
        <fullName evidence="9">Lipoprotein signal peptidase</fullName>
        <ecNumber evidence="9">3.4.23.36</ecNumber>
    </recommendedName>
    <alternativeName>
        <fullName evidence="9">Prolipoprotein signal peptidase</fullName>
    </alternativeName>
    <alternativeName>
        <fullName evidence="9">Signal peptidase II</fullName>
        <shortName evidence="9">SPase II</shortName>
    </alternativeName>
</protein>
<evidence type="ECO:0000256" key="5">
    <source>
        <dbReference type="ARBA" id="ARBA00022750"/>
    </source>
</evidence>
<dbReference type="EMBL" id="JAWXXV010000001">
    <property type="protein sequence ID" value="MDX5983186.1"/>
    <property type="molecule type" value="Genomic_DNA"/>
</dbReference>
<evidence type="ECO:0000256" key="9">
    <source>
        <dbReference type="HAMAP-Rule" id="MF_00161"/>
    </source>
</evidence>
<accession>A0ABU4PG58</accession>
<evidence type="ECO:0000256" key="2">
    <source>
        <dbReference type="ARBA" id="ARBA00022475"/>
    </source>
</evidence>
<comment type="caution">
    <text evidence="9">Lacks conserved residue(s) required for the propagation of feature annotation.</text>
</comment>
<comment type="subcellular location">
    <subcellularLocation>
        <location evidence="9">Cell membrane</location>
        <topology evidence="9">Multi-pass membrane protein</topology>
    </subcellularLocation>
</comment>
<evidence type="ECO:0000313" key="12">
    <source>
        <dbReference type="EMBL" id="MDX5983186.1"/>
    </source>
</evidence>
<evidence type="ECO:0000256" key="6">
    <source>
        <dbReference type="ARBA" id="ARBA00022801"/>
    </source>
</evidence>
<dbReference type="EC" id="3.4.23.36" evidence="9"/>
<comment type="catalytic activity">
    <reaction evidence="9">
        <text>Release of signal peptides from bacterial membrane prolipoproteins. Hydrolyzes -Xaa-Yaa-Zaa-|-(S,diacylglyceryl)Cys-, in which Xaa is hydrophobic (preferably Leu), and Yaa (Ala or Ser) and Zaa (Gly or Ala) have small, neutral side chains.</text>
        <dbReference type="EC" id="3.4.23.36"/>
    </reaction>
</comment>
<dbReference type="GO" id="GO:0004190">
    <property type="term" value="F:aspartic-type endopeptidase activity"/>
    <property type="evidence" value="ECO:0007669"/>
    <property type="project" value="UniProtKB-EC"/>
</dbReference>
<dbReference type="InterPro" id="IPR001872">
    <property type="entry name" value="Peptidase_A8"/>
</dbReference>
<comment type="similarity">
    <text evidence="1 9 10">Belongs to the peptidase A8 family.</text>
</comment>
<comment type="pathway">
    <text evidence="9">Protein modification; lipoprotein biosynthesis (signal peptide cleavage).</text>
</comment>
<dbReference type="NCBIfam" id="TIGR00077">
    <property type="entry name" value="lspA"/>
    <property type="match status" value="1"/>
</dbReference>
<dbReference type="HAMAP" id="MF_00161">
    <property type="entry name" value="LspA"/>
    <property type="match status" value="1"/>
</dbReference>
<keyword evidence="3 9" id="KW-0645">Protease</keyword>
<keyword evidence="13" id="KW-1185">Reference proteome</keyword>
<dbReference type="Proteomes" id="UP001279660">
    <property type="component" value="Unassembled WGS sequence"/>
</dbReference>
<evidence type="ECO:0000256" key="7">
    <source>
        <dbReference type="ARBA" id="ARBA00022989"/>
    </source>
</evidence>
<feature type="region of interest" description="Disordered" evidence="11">
    <location>
        <begin position="1"/>
        <end position="26"/>
    </location>
</feature>
<keyword evidence="7 9" id="KW-1133">Transmembrane helix</keyword>
<feature type="transmembrane region" description="Helical" evidence="9">
    <location>
        <begin position="150"/>
        <end position="170"/>
    </location>
</feature>
<name>A0ABU4PG58_9SPHN</name>
<evidence type="ECO:0000256" key="4">
    <source>
        <dbReference type="ARBA" id="ARBA00022692"/>
    </source>
</evidence>
<proteinExistence type="inferred from homology"/>
<feature type="transmembrane region" description="Helical" evidence="9">
    <location>
        <begin position="59"/>
        <end position="81"/>
    </location>
</feature>
<comment type="function">
    <text evidence="9">This protein specifically catalyzes the removal of signal peptides from prolipoproteins.</text>
</comment>
<evidence type="ECO:0000256" key="3">
    <source>
        <dbReference type="ARBA" id="ARBA00022670"/>
    </source>
</evidence>
<keyword evidence="8 9" id="KW-0472">Membrane</keyword>
<sequence>MFDQLAAPVLDSPASRPGNTPQREGEAMTRAATWLGAGLALTVDQVTKPAAFELVASHGAIPVLPFLTITSSMNAGVAFGIGTRVHPILLIGVAATVTALLLAMILRSASPLYRAVLGMILGGGIGNIADRLRFGAVRDFIDLHWGGSHWPTFNMADAFITVGFVIMLIACDESNGHLKPRSTRCGKN</sequence>
<gene>
    <name evidence="9 12" type="primary">lspA</name>
    <name evidence="12" type="ORF">SIL82_02855</name>
</gene>
<feature type="transmembrane region" description="Helical" evidence="9">
    <location>
        <begin position="88"/>
        <end position="106"/>
    </location>
</feature>
<organism evidence="12 13">
    <name type="scientific">Sphingomonas echinoides</name>
    <dbReference type="NCBI Taxonomy" id="59803"/>
    <lineage>
        <taxon>Bacteria</taxon>
        <taxon>Pseudomonadati</taxon>
        <taxon>Pseudomonadota</taxon>
        <taxon>Alphaproteobacteria</taxon>
        <taxon>Sphingomonadales</taxon>
        <taxon>Sphingomonadaceae</taxon>
        <taxon>Sphingomonas</taxon>
    </lineage>
</organism>
<comment type="caution">
    <text evidence="12">The sequence shown here is derived from an EMBL/GenBank/DDBJ whole genome shotgun (WGS) entry which is preliminary data.</text>
</comment>
<dbReference type="PANTHER" id="PTHR33695:SF1">
    <property type="entry name" value="LIPOPROTEIN SIGNAL PEPTIDASE"/>
    <property type="match status" value="1"/>
</dbReference>
<evidence type="ECO:0000256" key="1">
    <source>
        <dbReference type="ARBA" id="ARBA00006139"/>
    </source>
</evidence>
<reference evidence="12 13" key="1">
    <citation type="submission" date="2023-11" db="EMBL/GenBank/DDBJ databases">
        <title>MicrobeMod: A computational toolkit for identifying prokaryotic methylation and restriction-modification with nanopore sequencing.</title>
        <authorList>
            <person name="Crits-Christoph A."/>
            <person name="Kang S.C."/>
            <person name="Lee H."/>
            <person name="Ostrov N."/>
        </authorList>
    </citation>
    <scope>NUCLEOTIDE SEQUENCE [LARGE SCALE GENOMIC DNA]</scope>
    <source>
        <strain evidence="12 13">ATCC 14820</strain>
    </source>
</reference>
<feature type="active site" evidence="9">
    <location>
        <position position="157"/>
    </location>
</feature>
<keyword evidence="4 9" id="KW-0812">Transmembrane</keyword>
<dbReference type="RefSeq" id="WP_126849018.1">
    <property type="nucleotide sequence ID" value="NZ_JAWXXV010000001.1"/>
</dbReference>
<evidence type="ECO:0000256" key="11">
    <source>
        <dbReference type="SAM" id="MobiDB-lite"/>
    </source>
</evidence>